<organism evidence="6 7">
    <name type="scientific">Paenibacillus aurantiacus</name>
    <dbReference type="NCBI Taxonomy" id="1936118"/>
    <lineage>
        <taxon>Bacteria</taxon>
        <taxon>Bacillati</taxon>
        <taxon>Bacillota</taxon>
        <taxon>Bacilli</taxon>
        <taxon>Bacillales</taxon>
        <taxon>Paenibacillaceae</taxon>
        <taxon>Paenibacillus</taxon>
    </lineage>
</organism>
<dbReference type="PANTHER" id="PTHR30469:SF33">
    <property type="entry name" value="SLR1207 PROTEIN"/>
    <property type="match status" value="1"/>
</dbReference>
<keyword evidence="7" id="KW-1185">Reference proteome</keyword>
<gene>
    <name evidence="6" type="ORF">ACFFSY_32675</name>
</gene>
<keyword evidence="3" id="KW-0812">Transmembrane</keyword>
<dbReference type="Gene3D" id="2.40.420.20">
    <property type="match status" value="1"/>
</dbReference>
<feature type="domain" description="Multidrug resistance protein MdtA-like C-terminal permuted SH3" evidence="4">
    <location>
        <begin position="304"/>
        <end position="359"/>
    </location>
</feature>
<evidence type="ECO:0000256" key="2">
    <source>
        <dbReference type="SAM" id="Coils"/>
    </source>
</evidence>
<keyword evidence="2" id="KW-0175">Coiled coil</keyword>
<evidence type="ECO:0000313" key="6">
    <source>
        <dbReference type="EMBL" id="MFB9330721.1"/>
    </source>
</evidence>
<dbReference type="Gene3D" id="2.40.30.170">
    <property type="match status" value="1"/>
</dbReference>
<dbReference type="PANTHER" id="PTHR30469">
    <property type="entry name" value="MULTIDRUG RESISTANCE PROTEIN MDTA"/>
    <property type="match status" value="1"/>
</dbReference>
<sequence>MKRIIKWLIIGIVLVGISGGLYMVSRPPAQPAEGMADAQAITFEVTRETLSNTVEVKGKSLYEQETSVYAPFGSEVTKWKVTDGQQVKQGDVLFQLDRSALQNEIAQEEATLRKASLEAELQAYVAQLDQQETGVGVTESQVKRAHANEEMARLTRELNEVNASIQRKTVAEKKKLVSQADYRSPASGIFLYETAGKRPQAVTDNQYIGKIVDLDKLQFIALVGEQDVFRIKPGMAVAVKMNAKKELKLTGKVLRVSKFAKTGTDQNNIDQAAQFEVVISLAANEYLIAGLSLNGQIETERKENVTVVPTIAVMREKDKAYVMLDQGGAIERRDIEIGMETPEKTEVLKGLKPGDKVVLQ</sequence>
<evidence type="ECO:0000256" key="3">
    <source>
        <dbReference type="SAM" id="Phobius"/>
    </source>
</evidence>
<feature type="transmembrane region" description="Helical" evidence="3">
    <location>
        <begin position="7"/>
        <end position="25"/>
    </location>
</feature>
<comment type="caution">
    <text evidence="6">The sequence shown here is derived from an EMBL/GenBank/DDBJ whole genome shotgun (WGS) entry which is preliminary data.</text>
</comment>
<dbReference type="InterPro" id="IPR006143">
    <property type="entry name" value="RND_pump_MFP"/>
</dbReference>
<accession>A0ABV5KZS4</accession>
<dbReference type="InterPro" id="IPR058627">
    <property type="entry name" value="MdtA-like_C"/>
</dbReference>
<reference evidence="6 7" key="1">
    <citation type="submission" date="2024-09" db="EMBL/GenBank/DDBJ databases">
        <authorList>
            <person name="Sun Q."/>
            <person name="Mori K."/>
        </authorList>
    </citation>
    <scope>NUCLEOTIDE SEQUENCE [LARGE SCALE GENOMIC DNA]</scope>
    <source>
        <strain evidence="6 7">TISTR 2452</strain>
    </source>
</reference>
<keyword evidence="3" id="KW-1133">Transmembrane helix</keyword>
<dbReference type="NCBIfam" id="TIGR01730">
    <property type="entry name" value="RND_mfp"/>
    <property type="match status" value="1"/>
</dbReference>
<feature type="coiled-coil region" evidence="2">
    <location>
        <begin position="98"/>
        <end position="171"/>
    </location>
</feature>
<comment type="similarity">
    <text evidence="1">Belongs to the membrane fusion protein (MFP) (TC 8.A.1) family.</text>
</comment>
<feature type="domain" description="YknX-like beta-barrel" evidence="5">
    <location>
        <begin position="221"/>
        <end position="293"/>
    </location>
</feature>
<name>A0ABV5KZS4_9BACL</name>
<evidence type="ECO:0000256" key="1">
    <source>
        <dbReference type="ARBA" id="ARBA00009477"/>
    </source>
</evidence>
<dbReference type="SUPFAM" id="SSF111369">
    <property type="entry name" value="HlyD-like secretion proteins"/>
    <property type="match status" value="1"/>
</dbReference>
<dbReference type="InterPro" id="IPR058636">
    <property type="entry name" value="Beta-barrel_YknX"/>
</dbReference>
<dbReference type="EMBL" id="JBHMDO010000053">
    <property type="protein sequence ID" value="MFB9330721.1"/>
    <property type="molecule type" value="Genomic_DNA"/>
</dbReference>
<dbReference type="Proteomes" id="UP001589747">
    <property type="component" value="Unassembled WGS sequence"/>
</dbReference>
<dbReference type="Gene3D" id="2.40.50.100">
    <property type="match status" value="1"/>
</dbReference>
<evidence type="ECO:0000313" key="7">
    <source>
        <dbReference type="Proteomes" id="UP001589747"/>
    </source>
</evidence>
<proteinExistence type="inferred from homology"/>
<evidence type="ECO:0000259" key="4">
    <source>
        <dbReference type="Pfam" id="PF25967"/>
    </source>
</evidence>
<evidence type="ECO:0000259" key="5">
    <source>
        <dbReference type="Pfam" id="PF25990"/>
    </source>
</evidence>
<dbReference type="Pfam" id="PF25990">
    <property type="entry name" value="Beta-barrel_YknX"/>
    <property type="match status" value="1"/>
</dbReference>
<dbReference type="Pfam" id="PF25967">
    <property type="entry name" value="RND-MFP_C"/>
    <property type="match status" value="1"/>
</dbReference>
<protein>
    <submittedName>
        <fullName evidence="6">Efflux RND transporter periplasmic adaptor subunit</fullName>
    </submittedName>
</protein>
<keyword evidence="3" id="KW-0472">Membrane</keyword>
<dbReference type="RefSeq" id="WP_377502372.1">
    <property type="nucleotide sequence ID" value="NZ_JBHMDO010000053.1"/>
</dbReference>